<feature type="coiled-coil region" evidence="1">
    <location>
        <begin position="136"/>
        <end position="170"/>
    </location>
</feature>
<keyword evidence="3" id="KW-1185">Reference proteome</keyword>
<organism evidence="2 3">
    <name type="scientific">Stentor coeruleus</name>
    <dbReference type="NCBI Taxonomy" id="5963"/>
    <lineage>
        <taxon>Eukaryota</taxon>
        <taxon>Sar</taxon>
        <taxon>Alveolata</taxon>
        <taxon>Ciliophora</taxon>
        <taxon>Postciliodesmatophora</taxon>
        <taxon>Heterotrichea</taxon>
        <taxon>Heterotrichida</taxon>
        <taxon>Stentoridae</taxon>
        <taxon>Stentor</taxon>
    </lineage>
</organism>
<dbReference type="Proteomes" id="UP000187209">
    <property type="component" value="Unassembled WGS sequence"/>
</dbReference>
<evidence type="ECO:0000313" key="2">
    <source>
        <dbReference type="EMBL" id="OMJ76177.1"/>
    </source>
</evidence>
<protein>
    <submittedName>
        <fullName evidence="2">Uncharacterized protein</fullName>
    </submittedName>
</protein>
<sequence>MSLSRPRTQTSRDIHSSLSIYKSSVTLSENKRTCVSQVRKRDQFLLDEDNPDASAVEALEFWNYKYDSDVQRQLTEAKTELKFKLENQGIVEENLNKRKKNIKNNAEVNQTKGISRCYKNYEDTLMNTFNDLEYKFQESIKNREALRKKISEINDEIQGQILLIERYENDYANALKRSNSTGRLSKRGKDASYFSSKQIYKENMMKQKMQTQKNIEMLHNEIISISKSINEYDTISSNYRNELKVVKKELIDHYSDMLKQGYDSRSEGLSWIVKLFLKLKQKVRKDMFPTCLDDKSIEVIVEIAKKSIELDENYGKLAQTKNPRFMMFVGRPDIQTRIGWMKQSVRIRRPNYVMKKVKWAAEEALESIDEVAFTHTQIHDSMKLENKIKSSNEEILNLQTNEVRRLTKKCLKTGANIKTLISYIVGSENVDKFMVVSMKKIKEINQVREFTSTFSFMSKHLPKNYIGK</sequence>
<name>A0A1R2BHC2_9CILI</name>
<proteinExistence type="predicted"/>
<evidence type="ECO:0000256" key="1">
    <source>
        <dbReference type="SAM" id="Coils"/>
    </source>
</evidence>
<comment type="caution">
    <text evidence="2">The sequence shown here is derived from an EMBL/GenBank/DDBJ whole genome shotgun (WGS) entry which is preliminary data.</text>
</comment>
<dbReference type="AlphaFoldDB" id="A0A1R2BHC2"/>
<accession>A0A1R2BHC2</accession>
<dbReference type="EMBL" id="MPUH01000646">
    <property type="protein sequence ID" value="OMJ76177.1"/>
    <property type="molecule type" value="Genomic_DNA"/>
</dbReference>
<keyword evidence="1" id="KW-0175">Coiled coil</keyword>
<reference evidence="2 3" key="1">
    <citation type="submission" date="2016-11" db="EMBL/GenBank/DDBJ databases">
        <title>The macronuclear genome of Stentor coeruleus: a giant cell with tiny introns.</title>
        <authorList>
            <person name="Slabodnick M."/>
            <person name="Ruby J.G."/>
            <person name="Reiff S.B."/>
            <person name="Swart E.C."/>
            <person name="Gosai S."/>
            <person name="Prabakaran S."/>
            <person name="Witkowska E."/>
            <person name="Larue G.E."/>
            <person name="Fisher S."/>
            <person name="Freeman R.M."/>
            <person name="Gunawardena J."/>
            <person name="Chu W."/>
            <person name="Stover N.A."/>
            <person name="Gregory B.D."/>
            <person name="Nowacki M."/>
            <person name="Derisi J."/>
            <person name="Roy S.W."/>
            <person name="Marshall W.F."/>
            <person name="Sood P."/>
        </authorList>
    </citation>
    <scope>NUCLEOTIDE SEQUENCE [LARGE SCALE GENOMIC DNA]</scope>
    <source>
        <strain evidence="2">WM001</strain>
    </source>
</reference>
<gene>
    <name evidence="2" type="ORF">SteCoe_24512</name>
</gene>
<dbReference type="OrthoDB" id="296846at2759"/>
<evidence type="ECO:0000313" key="3">
    <source>
        <dbReference type="Proteomes" id="UP000187209"/>
    </source>
</evidence>